<evidence type="ECO:0000313" key="8">
    <source>
        <dbReference type="Proteomes" id="UP000663834"/>
    </source>
</evidence>
<feature type="chain" id="PRO_5032960695" description="Vitellogenin domain-containing protein" evidence="5">
    <location>
        <begin position="23"/>
        <end position="1947"/>
    </location>
</feature>
<dbReference type="Pfam" id="PF01347">
    <property type="entry name" value="Vitellogenin_N"/>
    <property type="match status" value="1"/>
</dbReference>
<evidence type="ECO:0000256" key="4">
    <source>
        <dbReference type="SAM" id="MobiDB-lite"/>
    </source>
</evidence>
<dbReference type="InterPro" id="IPR050733">
    <property type="entry name" value="Vitellogenin/Apolipophorin"/>
</dbReference>
<dbReference type="GO" id="GO:0005319">
    <property type="term" value="F:lipid transporter activity"/>
    <property type="evidence" value="ECO:0007669"/>
    <property type="project" value="InterPro"/>
</dbReference>
<dbReference type="SMART" id="SM00638">
    <property type="entry name" value="LPD_N"/>
    <property type="match status" value="1"/>
</dbReference>
<evidence type="ECO:0000256" key="5">
    <source>
        <dbReference type="SAM" id="SignalP"/>
    </source>
</evidence>
<evidence type="ECO:0000259" key="6">
    <source>
        <dbReference type="PROSITE" id="PS51211"/>
    </source>
</evidence>
<evidence type="ECO:0000256" key="3">
    <source>
        <dbReference type="SAM" id="Coils"/>
    </source>
</evidence>
<sequence length="1947" mass="219350">MVAASLNLYSIIIVSLIYQTSAAPISPATKPDITCSSAQLIAPGQDSLVYQYKTEVKLSVANGQYDLKTEITASVEIKSLGDCNYALQLRNVKVTETKDENENRVTSTANAQRDLENLVVRFRWIDGFLVEVEADSLAKIDHVNFVKGVLSTLQVYSPVATDSETVVREEDVLGVCTTVYRYSQKDGVTQVKKSKDLTTCSKDKLHLSSSPILTSLLGPLMEEVFTAKTRYICQTEIRDKKIQSVKCKTIEMDAGDTRKSTQKNQDDDDSAEEDFSANFDDNDDDEISSKLISIKQELKLQSSESVSVDENAVKNPVRQTLQFVPTASFDQSNEAVSTLVAKIQGLLKAENWNEFAASQFVEITNELRRMDKANLQAFKDKSELKHLVPAFLNTVYSHDPDASLLNFNADTLTFTNPSSVYYLDNPSTELVDQVVQGASRLTTQQVVDFVGVAARILKTYKSRQDNIKDADNKIKQFKQAISRFLSNESGAKNDTKTVVLSAYAQLGLYNDQVMSLAIDDTAPLEVRYHALNAIRYISSVYLDDTEQYDIRQTLQFGLLRQLENKANKNAVRIWTFQALYSPFIYDSEISYLFGGGLEETLQEIVDEPLNQVNGFIWSALKYSSLDPLCPLRGLAARIRVSHNNRKQFLEQAALSSRQIRFEIPLRKNYQAFIDISVIFENDRVVPSFLSAKLAFDGVRRETLRLPWVDVAIISENLDWNFADYFLRLDPLNRNLNDDDKSRLKTNLPSKLKQHQDTYDAKKEDPNPSVHLYLRLFGTDVRAKDITDKVQDILRSSLRKFIGNQILTRLNELAGKDPIFRIPLEIGAVSGAANGLALYKSAQVAALVDLTTDLRNTQNDAGLGIYSMTSRSVLSFSLTVQREVSSPLTTVGETVEIGILSYVPFEYKTEANNQGRTREFNLLKSNSKLFAMDFQYATRTSDGFELVPNRKAPSIDPSCTPSAFYRTLGVRACLELNPFRSIQFGKRNSYPITVTVNRDPSIKNWRLGWRFNAQEAPQYEVIIEKVGTNQSYPGLGVSATNDGNKFDIKVLTGIKSFNVKGTQTGETFSGTVYSSDNDEVMTTSGTLVINNDGFKLESTQTGETFSGTVYSSDNNEVMTTSGTLVINNDGFKLESKLFDIASKKEVVTLTTDILPNCGQGLTANFGLTTPDKAKSFKVQFRGDLYKPNSKTFHINGDFNLGETSYNGKLSFERDDNHTRIELQHLFKLSQGSSAAGYEFFYERKTNKEAAQNNCNIASHVSLRTPASDVSMKLFNLKTDFTRTIDLSNVTLQSSLDYLLVTLNPPVQETIEIDYTRRLVRATNQGKRLASPETNLKVQVKTKSNVFNFLLDHRHRKSSESSKKGPTMLPPTLEINNKIHVVVDTDKLFPDIPRQFAFDVSSDLDFQLLNEVNYTFQYNLPRRQRSGLFTYHTQVYRITHGQVFSGTSKSELQLNNKQIQVTGTDTFDICLRSYTLKSHWDFDTNLVDDKNDMELYLNLRFDKYPKKDSPKSLITFYDVKLKTPKHKLFQLIDLDGNLTKQSGKFETWNSIAIRANKKLKEINLNAFIYRNLTGDNTLQTHISFSLPFKYLPYIIHDLKIERLFKTGDFGFLESRLIAKPVFAHYARLNSFPTEKTHISIDNEIEYLRANGDNLYALSKIDMSEAPTLHSFGLLKRNSDLLHKHSIGFISSSKTKKLRIGKTKLPQEFGTPLSNLTASHIFYNLPLFNKNHSSTADGSVGFKIASSNIAPISFYLHSKGSLNTSLYLVEALRIGNDIATHSSLTVQYNPQSVQRFTEKNFKIHSDNQNYTYEMDVGLDNDSLTGHTERTNGQETTISDIDTKKCTATGKYHRCYKDDITVRTGTSSSENKGTFDVSWGRDTAKLDIKVSNHVELSFDHSHTGRVRDADFSSKTKIEGKILQPNKRGAFNLPSSIEKDDGKWNDVQIQTT</sequence>
<dbReference type="PROSITE" id="PS51211">
    <property type="entry name" value="VITELLOGENIN"/>
    <property type="match status" value="1"/>
</dbReference>
<organism evidence="7 8">
    <name type="scientific">Rotaria magnacalcarata</name>
    <dbReference type="NCBI Taxonomy" id="392030"/>
    <lineage>
        <taxon>Eukaryota</taxon>
        <taxon>Metazoa</taxon>
        <taxon>Spiralia</taxon>
        <taxon>Gnathifera</taxon>
        <taxon>Rotifera</taxon>
        <taxon>Eurotatoria</taxon>
        <taxon>Bdelloidea</taxon>
        <taxon>Philodinida</taxon>
        <taxon>Philodinidae</taxon>
        <taxon>Rotaria</taxon>
    </lineage>
</organism>
<evidence type="ECO:0000313" key="7">
    <source>
        <dbReference type="EMBL" id="CAF1669265.1"/>
    </source>
</evidence>
<name>A0A816G1V8_9BILA</name>
<dbReference type="PANTHER" id="PTHR23345:SF36">
    <property type="entry name" value="APOLIPOPHORINS"/>
    <property type="match status" value="1"/>
</dbReference>
<dbReference type="InterPro" id="IPR015819">
    <property type="entry name" value="Lipid_transp_b-sht_shell"/>
</dbReference>
<dbReference type="InterPro" id="IPR015816">
    <property type="entry name" value="Vitellinogen_b-sht_N"/>
</dbReference>
<proteinExistence type="predicted"/>
<keyword evidence="3" id="KW-0175">Coiled coil</keyword>
<comment type="caution">
    <text evidence="7">The sequence shown here is derived from an EMBL/GenBank/DDBJ whole genome shotgun (WGS) entry which is preliminary data.</text>
</comment>
<keyword evidence="1 5" id="KW-0732">Signal</keyword>
<evidence type="ECO:0000256" key="2">
    <source>
        <dbReference type="PROSITE-ProRule" id="PRU00557"/>
    </source>
</evidence>
<accession>A0A816G1V8</accession>
<gene>
    <name evidence="7" type="ORF">KQP761_LOCUS33919</name>
</gene>
<feature type="non-terminal residue" evidence="7">
    <location>
        <position position="1947"/>
    </location>
</feature>
<feature type="signal peptide" evidence="5">
    <location>
        <begin position="1"/>
        <end position="22"/>
    </location>
</feature>
<dbReference type="SUPFAM" id="SSF56968">
    <property type="entry name" value="Lipovitellin-phosvitin complex, beta-sheet shell regions"/>
    <property type="match status" value="1"/>
</dbReference>
<feature type="domain" description="Vitellogenin" evidence="6">
    <location>
        <begin position="40"/>
        <end position="689"/>
    </location>
</feature>
<dbReference type="PANTHER" id="PTHR23345">
    <property type="entry name" value="VITELLOGENIN-RELATED"/>
    <property type="match status" value="1"/>
</dbReference>
<dbReference type="EMBL" id="CAJNOW010018881">
    <property type="protein sequence ID" value="CAF1669265.1"/>
    <property type="molecule type" value="Genomic_DNA"/>
</dbReference>
<dbReference type="OrthoDB" id="6484170at2759"/>
<dbReference type="Proteomes" id="UP000663834">
    <property type="component" value="Unassembled WGS sequence"/>
</dbReference>
<feature type="region of interest" description="Disordered" evidence="4">
    <location>
        <begin position="255"/>
        <end position="284"/>
    </location>
</feature>
<protein>
    <recommendedName>
        <fullName evidence="6">Vitellogenin domain-containing protein</fullName>
    </recommendedName>
</protein>
<dbReference type="Gene3D" id="2.30.230.10">
    <property type="entry name" value="Lipovitellin, beta-sheet shell regions, chain A"/>
    <property type="match status" value="1"/>
</dbReference>
<dbReference type="InterPro" id="IPR001747">
    <property type="entry name" value="Vitellogenin_N"/>
</dbReference>
<comment type="caution">
    <text evidence="2">Lacks conserved residue(s) required for the propagation of feature annotation.</text>
</comment>
<reference evidence="7" key="1">
    <citation type="submission" date="2021-02" db="EMBL/GenBank/DDBJ databases">
        <authorList>
            <person name="Nowell W R."/>
        </authorList>
    </citation>
    <scope>NUCLEOTIDE SEQUENCE</scope>
</reference>
<feature type="compositionally biased region" description="Acidic residues" evidence="4">
    <location>
        <begin position="266"/>
        <end position="284"/>
    </location>
</feature>
<evidence type="ECO:0000256" key="1">
    <source>
        <dbReference type="ARBA" id="ARBA00022729"/>
    </source>
</evidence>
<feature type="coiled-coil region" evidence="3">
    <location>
        <begin position="460"/>
        <end position="487"/>
    </location>
</feature>